<gene>
    <name evidence="2" type="ORF">LZY01_23790</name>
</gene>
<organism evidence="2 3">
    <name type="scientific">Levilactobacillus zymae</name>
    <dbReference type="NCBI Taxonomy" id="267363"/>
    <lineage>
        <taxon>Bacteria</taxon>
        <taxon>Bacillati</taxon>
        <taxon>Bacillota</taxon>
        <taxon>Bacilli</taxon>
        <taxon>Lactobacillales</taxon>
        <taxon>Lactobacillaceae</taxon>
        <taxon>Levilactobacillus</taxon>
    </lineage>
</organism>
<evidence type="ECO:0000313" key="3">
    <source>
        <dbReference type="Proteomes" id="UP000321794"/>
    </source>
</evidence>
<name>A0ABQ0WZG8_9LACO</name>
<accession>A0ABQ0WZG8</accession>
<feature type="region of interest" description="Disordered" evidence="1">
    <location>
        <begin position="1"/>
        <end position="25"/>
    </location>
</feature>
<protein>
    <submittedName>
        <fullName evidence="2">Uncharacterized protein</fullName>
    </submittedName>
</protein>
<dbReference type="Proteomes" id="UP000321794">
    <property type="component" value="Unassembled WGS sequence"/>
</dbReference>
<feature type="compositionally biased region" description="Basic and acidic residues" evidence="1">
    <location>
        <begin position="1"/>
        <end position="12"/>
    </location>
</feature>
<dbReference type="EMBL" id="BJZK01000042">
    <property type="protein sequence ID" value="GEO73211.1"/>
    <property type="molecule type" value="Genomic_DNA"/>
</dbReference>
<evidence type="ECO:0000256" key="1">
    <source>
        <dbReference type="SAM" id="MobiDB-lite"/>
    </source>
</evidence>
<evidence type="ECO:0000313" key="2">
    <source>
        <dbReference type="EMBL" id="GEO73211.1"/>
    </source>
</evidence>
<reference evidence="2 3" key="1">
    <citation type="submission" date="2019-07" db="EMBL/GenBank/DDBJ databases">
        <title>Whole genome shotgun sequence of Lactobacillus zymae NBRC 107157.</title>
        <authorList>
            <person name="Hosoyama A."/>
            <person name="Uohara A."/>
            <person name="Ohji S."/>
            <person name="Ichikawa N."/>
        </authorList>
    </citation>
    <scope>NUCLEOTIDE SEQUENCE [LARGE SCALE GENOMIC DNA]</scope>
    <source>
        <strain evidence="2 3">NBRC 107157</strain>
    </source>
</reference>
<sequence length="133" mass="15282">MSDLHLSKDNKKVIPGSKDSQNHKSKSIFSGLAFKGDPVSEEEFKRHYQEYVARCSGEMKTDDNHKILREFSEVDSIEVKCDNNRLLLEGSPAFIKFISLDMEYTVRYKDGSAVRLIGDKTYSKIDNSWKLLN</sequence>
<comment type="caution">
    <text evidence="2">The sequence shown here is derived from an EMBL/GenBank/DDBJ whole genome shotgun (WGS) entry which is preliminary data.</text>
</comment>
<keyword evidence="3" id="KW-1185">Reference proteome</keyword>
<dbReference type="RefSeq" id="WP_057733939.1">
    <property type="nucleotide sequence ID" value="NZ_BJZK01000042.1"/>
</dbReference>
<proteinExistence type="predicted"/>